<dbReference type="PROSITE" id="PS51208">
    <property type="entry name" value="AUTOTRANSPORTER"/>
    <property type="match status" value="1"/>
</dbReference>
<dbReference type="Proteomes" id="UP000826725">
    <property type="component" value="Chromosome"/>
</dbReference>
<dbReference type="Pfam" id="PF03797">
    <property type="entry name" value="Autotransporter"/>
    <property type="match status" value="1"/>
</dbReference>
<feature type="region of interest" description="Disordered" evidence="2">
    <location>
        <begin position="88"/>
        <end position="129"/>
    </location>
</feature>
<keyword evidence="1" id="KW-0677">Repeat</keyword>
<dbReference type="InterPro" id="IPR005546">
    <property type="entry name" value="Autotransporte_beta"/>
</dbReference>
<reference evidence="5" key="1">
    <citation type="submission" date="2020-09" db="EMBL/GenBank/DDBJ databases">
        <title>Desulfogranum mesoprofundum gen. nov., sp. nov., a novel mesophilic, sulfate-reducing chemolithoautotroph isolated from a deep-sea hydrothermal vent chimney in the Suiyo Seamount.</title>
        <authorList>
            <person name="Hashimoto Y."/>
            <person name="Nakagawa S."/>
        </authorList>
    </citation>
    <scope>NUCLEOTIDE SEQUENCE</scope>
    <source>
        <strain evidence="5">KT2</strain>
    </source>
</reference>
<dbReference type="RefSeq" id="WP_268907445.1">
    <property type="nucleotide sequence ID" value="NZ_AP024086.1"/>
</dbReference>
<evidence type="ECO:0000313" key="6">
    <source>
        <dbReference type="Proteomes" id="UP000826725"/>
    </source>
</evidence>
<dbReference type="CDD" id="cd00102">
    <property type="entry name" value="IPT"/>
    <property type="match status" value="1"/>
</dbReference>
<dbReference type="InterPro" id="IPR006315">
    <property type="entry name" value="OM_autotransptr_brl_dom"/>
</dbReference>
<dbReference type="PANTHER" id="PTHR13817:SF174">
    <property type="entry name" value="PROTEIN CBR-TTN-1"/>
    <property type="match status" value="1"/>
</dbReference>
<evidence type="ECO:0000256" key="2">
    <source>
        <dbReference type="SAM" id="MobiDB-lite"/>
    </source>
</evidence>
<evidence type="ECO:0000313" key="5">
    <source>
        <dbReference type="EMBL" id="BCL62227.1"/>
    </source>
</evidence>
<dbReference type="InterPro" id="IPR003961">
    <property type="entry name" value="FN3_dom"/>
</dbReference>
<dbReference type="InterPro" id="IPR002909">
    <property type="entry name" value="IPT_dom"/>
</dbReference>
<organism evidence="5 6">
    <name type="scientific">Desulfomarina profundi</name>
    <dbReference type="NCBI Taxonomy" id="2772557"/>
    <lineage>
        <taxon>Bacteria</taxon>
        <taxon>Pseudomonadati</taxon>
        <taxon>Thermodesulfobacteriota</taxon>
        <taxon>Desulfobulbia</taxon>
        <taxon>Desulfobulbales</taxon>
        <taxon>Desulfobulbaceae</taxon>
        <taxon>Desulfomarina</taxon>
    </lineage>
</organism>
<dbReference type="NCBIfam" id="TIGR01414">
    <property type="entry name" value="autotrans_barl"/>
    <property type="match status" value="1"/>
</dbReference>
<dbReference type="Pfam" id="PF00041">
    <property type="entry name" value="fn3"/>
    <property type="match status" value="1"/>
</dbReference>
<feature type="domain" description="Autotransporter" evidence="4">
    <location>
        <begin position="284"/>
        <end position="565"/>
    </location>
</feature>
<dbReference type="SMART" id="SM00429">
    <property type="entry name" value="IPT"/>
    <property type="match status" value="1"/>
</dbReference>
<evidence type="ECO:0008006" key="7">
    <source>
        <dbReference type="Google" id="ProtNLM"/>
    </source>
</evidence>
<proteinExistence type="predicted"/>
<dbReference type="SMART" id="SM00869">
    <property type="entry name" value="Autotransporter"/>
    <property type="match status" value="1"/>
</dbReference>
<dbReference type="AlphaFoldDB" id="A0A8D5JN24"/>
<evidence type="ECO:0000256" key="1">
    <source>
        <dbReference type="ARBA" id="ARBA00022737"/>
    </source>
</evidence>
<accession>A0A8D5JN24</accession>
<evidence type="ECO:0000259" key="3">
    <source>
        <dbReference type="PROSITE" id="PS50853"/>
    </source>
</evidence>
<dbReference type="SMART" id="SM00060">
    <property type="entry name" value="FN3"/>
    <property type="match status" value="1"/>
</dbReference>
<dbReference type="PANTHER" id="PTHR13817">
    <property type="entry name" value="TITIN"/>
    <property type="match status" value="1"/>
</dbReference>
<sequence length="622" mass="65143">MNISGFSYRFAPNNPTGVNAVAGNTQATVSWTAPADIGDGPITSYDVTASPGGATCSTSGTSCTVTGLTNGTDYTFNVTATNAYGTGPASSESAAVTPNAQSETTDSTQPGQSSTTAPRPTVLSVRPESGSFAGGTKIVITGKAFSGATKVTIGGVAATNFSVANSTTITATTPANTPGVKNISVTTGSGTGTGTGLFTYLDLSNPADDPANVSLVSAQAELSRQFIKNSLLPVMDRMEQMHSRKANAGSPQQQFELNLAGSKYGQIFNLLPVSTWLNEVTGNVLPNSYAIWIQGMVSDGSTDGSSTSTGRDTDGYGVTIGIDKRLDETKLVGTSLFIGQNDSNIHDGGSGVDMDALSLSLYGSYALTESTFLDGVIGIGRQNYELIRIKNGSILSGERTGSQVFGSIALSKNMEIQTVITSTYLRGDFGYTVLSDYTESGSTSASAPELVYDDLNVSLAIISAGLKVERPVEIKTVLFKPYARIEYGTDISSSDSASMFYASAPGTTYQISIDDDSSSIGRFGLGLDLITDTGFTVGIDYERQQYGSSNHLDTYRIDGAYKMSPATAYNVQLSSNYGAKPILTNEIQLTVNPHLMLSTGSTLDLESQFNRGLVVFVNLTFQ</sequence>
<dbReference type="PROSITE" id="PS50853">
    <property type="entry name" value="FN3"/>
    <property type="match status" value="1"/>
</dbReference>
<dbReference type="EMBL" id="AP024086">
    <property type="protein sequence ID" value="BCL62227.1"/>
    <property type="molecule type" value="Genomic_DNA"/>
</dbReference>
<keyword evidence="6" id="KW-1185">Reference proteome</keyword>
<feature type="domain" description="Fibronectin type-III" evidence="3">
    <location>
        <begin position="11"/>
        <end position="100"/>
    </location>
</feature>
<feature type="compositionally biased region" description="Polar residues" evidence="2">
    <location>
        <begin position="88"/>
        <end position="118"/>
    </location>
</feature>
<dbReference type="Pfam" id="PF01833">
    <property type="entry name" value="TIG"/>
    <property type="match status" value="1"/>
</dbReference>
<dbReference type="CDD" id="cd00063">
    <property type="entry name" value="FN3"/>
    <property type="match status" value="1"/>
</dbReference>
<name>A0A8D5JN24_9BACT</name>
<dbReference type="KEGG" id="dbk:DGMP_29200"/>
<protein>
    <recommendedName>
        <fullName evidence="7">Fibronectin type-III domain-containing protein</fullName>
    </recommendedName>
</protein>
<gene>
    <name evidence="5" type="ORF">DGMP_29200</name>
</gene>
<dbReference type="GO" id="GO:0019867">
    <property type="term" value="C:outer membrane"/>
    <property type="evidence" value="ECO:0007669"/>
    <property type="project" value="InterPro"/>
</dbReference>
<evidence type="ECO:0000259" key="4">
    <source>
        <dbReference type="PROSITE" id="PS51208"/>
    </source>
</evidence>
<dbReference type="InterPro" id="IPR050964">
    <property type="entry name" value="Striated_Muscle_Regulatory"/>
</dbReference>